<comment type="subcellular location">
    <subcellularLocation>
        <location evidence="1">Membrane</location>
        <topology evidence="1">Multi-pass membrane protein</topology>
    </subcellularLocation>
</comment>
<evidence type="ECO:0000256" key="1">
    <source>
        <dbReference type="ARBA" id="ARBA00004141"/>
    </source>
</evidence>
<accession>A0A0F9M8G7</accession>
<feature type="transmembrane region" description="Helical" evidence="6">
    <location>
        <begin position="43"/>
        <end position="62"/>
    </location>
</feature>
<feature type="transmembrane region" description="Helical" evidence="6">
    <location>
        <begin position="184"/>
        <end position="201"/>
    </location>
</feature>
<feature type="transmembrane region" description="Helical" evidence="6">
    <location>
        <begin position="116"/>
        <end position="138"/>
    </location>
</feature>
<dbReference type="AlphaFoldDB" id="A0A0F9M8G7"/>
<evidence type="ECO:0000256" key="4">
    <source>
        <dbReference type="ARBA" id="ARBA00022989"/>
    </source>
</evidence>
<evidence type="ECO:0000313" key="7">
    <source>
        <dbReference type="EMBL" id="KKM65462.1"/>
    </source>
</evidence>
<evidence type="ECO:0000256" key="2">
    <source>
        <dbReference type="ARBA" id="ARBA00022448"/>
    </source>
</evidence>
<sequence>MDPSVILIIFLILSILIAIAIGANDETMAPLYGSRILNMKQILIVATIFAVLGAIILGEGVAKSVGGNILQWDEIDSNINQNAVVMTILISTAIWLIISSALGLPISSTHSTIGAIIGLGLMVGGVKGVNWGTLFSIIPLGMAWWWLLSPVVGFTVTYFLVKILQKYKRKYLKGFQDYERSEKWFSYIIFLIICITAFSRAGNDSSNAVGIVVGTSSTINIPILLIMTGVSLAAGIVVLGRLVIKSLGKITELHPSTAFAVQLPTAAVMLIGTIQSIPLSGSHLLVASLVGLSKASNSPMKKGLWKIVAIWLLTFPISAILAIVLYFPISGVF</sequence>
<reference evidence="7" key="1">
    <citation type="journal article" date="2015" name="Nature">
        <title>Complex archaea that bridge the gap between prokaryotes and eukaryotes.</title>
        <authorList>
            <person name="Spang A."/>
            <person name="Saw J.H."/>
            <person name="Jorgensen S.L."/>
            <person name="Zaremba-Niedzwiedzka K."/>
            <person name="Martijn J."/>
            <person name="Lind A.E."/>
            <person name="van Eijk R."/>
            <person name="Schleper C."/>
            <person name="Guy L."/>
            <person name="Ettema T.J."/>
        </authorList>
    </citation>
    <scope>NUCLEOTIDE SEQUENCE</scope>
</reference>
<comment type="caution">
    <text evidence="7">The sequence shown here is derived from an EMBL/GenBank/DDBJ whole genome shotgun (WGS) entry which is preliminary data.</text>
</comment>
<feature type="transmembrane region" description="Helical" evidence="6">
    <location>
        <begin position="308"/>
        <end position="329"/>
    </location>
</feature>
<dbReference type="InterPro" id="IPR001204">
    <property type="entry name" value="Phos_transporter"/>
</dbReference>
<dbReference type="GO" id="GO:0016020">
    <property type="term" value="C:membrane"/>
    <property type="evidence" value="ECO:0007669"/>
    <property type="project" value="UniProtKB-SubCell"/>
</dbReference>
<dbReference type="Pfam" id="PF01384">
    <property type="entry name" value="PHO4"/>
    <property type="match status" value="1"/>
</dbReference>
<dbReference type="GO" id="GO:0005315">
    <property type="term" value="F:phosphate transmembrane transporter activity"/>
    <property type="evidence" value="ECO:0007669"/>
    <property type="project" value="InterPro"/>
</dbReference>
<keyword evidence="5 6" id="KW-0472">Membrane</keyword>
<protein>
    <recommendedName>
        <fullName evidence="8">Phosphate transporter</fullName>
    </recommendedName>
</protein>
<feature type="transmembrane region" description="Helical" evidence="6">
    <location>
        <begin position="82"/>
        <end position="104"/>
    </location>
</feature>
<keyword evidence="4 6" id="KW-1133">Transmembrane helix</keyword>
<dbReference type="PANTHER" id="PTHR11101">
    <property type="entry name" value="PHOSPHATE TRANSPORTER"/>
    <property type="match status" value="1"/>
</dbReference>
<evidence type="ECO:0000256" key="3">
    <source>
        <dbReference type="ARBA" id="ARBA00022692"/>
    </source>
</evidence>
<evidence type="ECO:0000256" key="6">
    <source>
        <dbReference type="SAM" id="Phobius"/>
    </source>
</evidence>
<evidence type="ECO:0008006" key="8">
    <source>
        <dbReference type="Google" id="ProtNLM"/>
    </source>
</evidence>
<feature type="transmembrane region" description="Helical" evidence="6">
    <location>
        <begin position="221"/>
        <end position="244"/>
    </location>
</feature>
<feature type="transmembrane region" description="Helical" evidence="6">
    <location>
        <begin position="6"/>
        <end position="23"/>
    </location>
</feature>
<dbReference type="PANTHER" id="PTHR11101:SF80">
    <property type="entry name" value="PHOSPHATE TRANSPORTER"/>
    <property type="match status" value="1"/>
</dbReference>
<feature type="transmembrane region" description="Helical" evidence="6">
    <location>
        <begin position="144"/>
        <end position="164"/>
    </location>
</feature>
<proteinExistence type="predicted"/>
<keyword evidence="3 6" id="KW-0812">Transmembrane</keyword>
<name>A0A0F9M8G7_9ZZZZ</name>
<organism evidence="7">
    <name type="scientific">marine sediment metagenome</name>
    <dbReference type="NCBI Taxonomy" id="412755"/>
    <lineage>
        <taxon>unclassified sequences</taxon>
        <taxon>metagenomes</taxon>
        <taxon>ecological metagenomes</taxon>
    </lineage>
</organism>
<dbReference type="GO" id="GO:0035435">
    <property type="term" value="P:phosphate ion transmembrane transport"/>
    <property type="evidence" value="ECO:0007669"/>
    <property type="project" value="TreeGrafter"/>
</dbReference>
<gene>
    <name evidence="7" type="ORF">LCGC14_1491020</name>
</gene>
<keyword evidence="2" id="KW-0813">Transport</keyword>
<dbReference type="EMBL" id="LAZR01010720">
    <property type="protein sequence ID" value="KKM65462.1"/>
    <property type="molecule type" value="Genomic_DNA"/>
</dbReference>
<evidence type="ECO:0000256" key="5">
    <source>
        <dbReference type="ARBA" id="ARBA00023136"/>
    </source>
</evidence>